<reference evidence="3" key="1">
    <citation type="submission" date="2003-08" db="EMBL/GenBank/DDBJ databases">
        <authorList>
            <person name="Birren B."/>
            <person name="Nusbaum C."/>
            <person name="Abebe A."/>
            <person name="Abouelleil A."/>
            <person name="Adekoya E."/>
            <person name="Ait-zahra M."/>
            <person name="Allen N."/>
            <person name="Allen T."/>
            <person name="An P."/>
            <person name="Anderson M."/>
            <person name="Anderson S."/>
            <person name="Arachchi H."/>
            <person name="Armbruster J."/>
            <person name="Bachantsang P."/>
            <person name="Baldwin J."/>
            <person name="Barry A."/>
            <person name="Bayul T."/>
            <person name="Blitshsteyn B."/>
            <person name="Bloom T."/>
            <person name="Blye J."/>
            <person name="Boguslavskiy L."/>
            <person name="Borowsky M."/>
            <person name="Boukhgalter B."/>
            <person name="Brunache A."/>
            <person name="Butler J."/>
            <person name="Calixte N."/>
            <person name="Calvo S."/>
            <person name="Camarata J."/>
            <person name="Campo K."/>
            <person name="Chang J."/>
            <person name="Cheshatsang Y."/>
            <person name="Citroen M."/>
            <person name="Collymore A."/>
            <person name="Considine T."/>
            <person name="Cook A."/>
            <person name="Cooke P."/>
            <person name="Corum B."/>
            <person name="Cuomo C."/>
            <person name="David R."/>
            <person name="Dawoe T."/>
            <person name="Degray S."/>
            <person name="Dodge S."/>
            <person name="Dooley K."/>
            <person name="Dorje P."/>
            <person name="Dorjee K."/>
            <person name="Dorris L."/>
            <person name="Duffey N."/>
            <person name="Dupes A."/>
            <person name="Elkins T."/>
            <person name="Engels R."/>
            <person name="Erickson J."/>
            <person name="Farina A."/>
            <person name="Faro S."/>
            <person name="Ferreira P."/>
            <person name="Fischer H."/>
            <person name="Fitzgerald M."/>
            <person name="Foley K."/>
            <person name="Gage D."/>
            <person name="Galagan J."/>
            <person name="Gearin G."/>
            <person name="Gnerre S."/>
            <person name="Gnirke A."/>
            <person name="Goyette A."/>
            <person name="Graham J."/>
            <person name="Grandbois E."/>
            <person name="Gyaltsen K."/>
            <person name="Hafez N."/>
            <person name="Hagopian D."/>
            <person name="Hagos B."/>
            <person name="Hall J."/>
            <person name="Hatcher B."/>
            <person name="Heller A."/>
            <person name="Higgins H."/>
            <person name="Honan T."/>
            <person name="Horn A."/>
            <person name="Houde N."/>
            <person name="Hughes L."/>
            <person name="Hulme W."/>
            <person name="Husby E."/>
            <person name="Iliev I."/>
            <person name="Jaffe D."/>
            <person name="Jones C."/>
            <person name="Kamal M."/>
            <person name="Kamat A."/>
            <person name="Kamvysselis M."/>
            <person name="Karlsson E."/>
            <person name="Kells C."/>
            <person name="Kieu A."/>
            <person name="Kisner P."/>
            <person name="Kodira C."/>
            <person name="Kulbokas E."/>
            <person name="Labutti K."/>
            <person name="Lama D."/>
            <person name="Landers T."/>
            <person name="Leger J."/>
            <person name="Levine S."/>
            <person name="Lewis D."/>
            <person name="Lewis T."/>
            <person name="Lindblad-toh K."/>
            <person name="Liu X."/>
            <person name="Lokyitsang T."/>
            <person name="Lokyitsang Y."/>
            <person name="Lucien O."/>
            <person name="Lui A."/>
            <person name="Ma L.J."/>
            <person name="Mabbitt R."/>
            <person name="Macdonald J."/>
            <person name="Maclean C."/>
            <person name="Major J."/>
            <person name="Manning J."/>
            <person name="Marabella R."/>
            <person name="Maru K."/>
            <person name="Matthews C."/>
            <person name="Mauceli E."/>
            <person name="Mccarthy M."/>
            <person name="Mcdonough S."/>
            <person name="Mcghee T."/>
            <person name="Meldrim J."/>
            <person name="Meneus L."/>
            <person name="Mesirov J."/>
            <person name="Mihalev A."/>
            <person name="Mihova T."/>
            <person name="Mikkelsen T."/>
            <person name="Mlenga V."/>
            <person name="Moru K."/>
            <person name="Mozes J."/>
            <person name="Mulrain L."/>
            <person name="Munson G."/>
            <person name="Naylor J."/>
            <person name="Newes C."/>
            <person name="Nguyen C."/>
            <person name="Nguyen N."/>
            <person name="Nguyen T."/>
            <person name="Nicol R."/>
            <person name="Nielsen C."/>
            <person name="Nizzari M."/>
            <person name="Norbu C."/>
            <person name="Norbu N."/>
            <person name="O'donnell P."/>
            <person name="Okoawo O."/>
            <person name="O'leary S."/>
            <person name="Omotosho B."/>
            <person name="O'neill K."/>
            <person name="Osman S."/>
            <person name="Parker S."/>
            <person name="Perrin D."/>
            <person name="Phunkhang P."/>
            <person name="Piqani B."/>
            <person name="Purcell S."/>
            <person name="Rachupka T."/>
            <person name="Ramasamy U."/>
            <person name="Rameau R."/>
            <person name="Ray V."/>
            <person name="Raymond C."/>
            <person name="Retta R."/>
            <person name="Richardson S."/>
            <person name="Rise C."/>
            <person name="Rodriguez J."/>
            <person name="Rogers J."/>
            <person name="Rogov P."/>
            <person name="Rutman M."/>
            <person name="Schupbach R."/>
            <person name="Seaman C."/>
            <person name="Settipalli S."/>
            <person name="Sharpe T."/>
            <person name="Sheridan J."/>
            <person name="Sherpa N."/>
            <person name="Shi J."/>
            <person name="Smirnov S."/>
            <person name="Smith C."/>
            <person name="Sougnez C."/>
            <person name="Spencer B."/>
            <person name="Stalker J."/>
            <person name="Stange-thomann N."/>
            <person name="Stavropoulos S."/>
            <person name="Stetson K."/>
            <person name="Stone C."/>
            <person name="Stone S."/>
            <person name="Stubbs M."/>
            <person name="Talamas J."/>
            <person name="Tchuinga P."/>
            <person name="Tenzing P."/>
            <person name="Tesfaye S."/>
            <person name="Theodore J."/>
            <person name="Thoulutsang Y."/>
            <person name="Topham K."/>
            <person name="Towey S."/>
            <person name="Tsamla T."/>
            <person name="Tsomo N."/>
            <person name="Vallee D."/>
            <person name="Vassiliev H."/>
            <person name="Venkataraman V."/>
            <person name="Vinson J."/>
            <person name="Vo A."/>
            <person name="Wade C."/>
            <person name="Wang S."/>
            <person name="Wangchuk T."/>
            <person name="Wangdi T."/>
            <person name="Whittaker C."/>
            <person name="Wilkinson J."/>
            <person name="Wu Y."/>
            <person name="Wyman D."/>
            <person name="Yadav S."/>
            <person name="Yang S."/>
            <person name="Yang X."/>
            <person name="Yeager S."/>
            <person name="Yee E."/>
            <person name="Young G."/>
            <person name="Zainoun J."/>
            <person name="Zembeck L."/>
            <person name="Zimmer A."/>
            <person name="Zody M."/>
            <person name="Lander E."/>
        </authorList>
    </citation>
    <scope>NUCLEOTIDE SEQUENCE [LARGE SCALE GENOMIC DNA]</scope>
</reference>
<proteinExistence type="predicted"/>
<dbReference type="Pfam" id="PF14075">
    <property type="entry name" value="UBN_AB"/>
    <property type="match status" value="1"/>
</dbReference>
<dbReference type="GO" id="GO:0006325">
    <property type="term" value="P:chromatin organization"/>
    <property type="evidence" value="ECO:0007669"/>
    <property type="project" value="TreeGrafter"/>
</dbReference>
<evidence type="ECO:0000313" key="2">
    <source>
        <dbReference type="Ensembl" id="ENSCSAVP00000005899.1"/>
    </source>
</evidence>
<dbReference type="InterPro" id="IPR026947">
    <property type="entry name" value="UBN_middle_dom"/>
</dbReference>
<dbReference type="Proteomes" id="UP000007875">
    <property type="component" value="Unassembled WGS sequence"/>
</dbReference>
<keyword evidence="3" id="KW-1185">Reference proteome</keyword>
<dbReference type="PANTHER" id="PTHR21669">
    <property type="entry name" value="CAPZ-INTERACTING PROTEIN AND RELATED PROTEINS"/>
    <property type="match status" value="1"/>
</dbReference>
<dbReference type="InParanoid" id="H2YKP7"/>
<accession>H2YKP7</accession>
<dbReference type="GeneTree" id="ENSGT00940000155858"/>
<dbReference type="HOGENOM" id="CLU_629380_0_0_1"/>
<dbReference type="eggNOG" id="KOG4786">
    <property type="taxonomic scope" value="Eukaryota"/>
</dbReference>
<dbReference type="PANTHER" id="PTHR21669:SF28">
    <property type="entry name" value="YEMANUCLEIN"/>
    <property type="match status" value="1"/>
</dbReference>
<dbReference type="OMA" id="HCDENIP"/>
<reference evidence="2" key="3">
    <citation type="submission" date="2025-09" db="UniProtKB">
        <authorList>
            <consortium name="Ensembl"/>
        </authorList>
    </citation>
    <scope>IDENTIFICATION</scope>
</reference>
<dbReference type="Ensembl" id="ENSCSAVT00000005974.1">
    <property type="protein sequence ID" value="ENSCSAVP00000005899.1"/>
    <property type="gene ID" value="ENSCSAVG00000003523.1"/>
</dbReference>
<feature type="domain" description="Ubinuclein middle" evidence="1">
    <location>
        <begin position="120"/>
        <end position="327"/>
    </location>
</feature>
<sequence>MVPASLTTQLGGFYVNTGKLEFKQVSDEEELALSSRMKKKRKVTSFRFGGSGDEGDLKNTNGLKYKKVPKKKPTKVQLLVAKARAHQHLNSISYTFLSLLLLILQITCKASKITNIKLILPQSIPTLLKEQISSLTKMTKSNEKGKMKFFSAEVNHLLLSIEQGSQNLSSRERSAIYQLLTLMVPCSKDTLIKRMKKLNSTKKDKDLRQPLERLKQAIDEVMGEQFRQYDEEYRVAVAASTDEDEDALMQPSGEEKTKRTYAPRRKFKWTEKIRFSFMILMISKVNQIEAEKAKNFQSAEETLKAFFENEVKVLWPKGWIQARMLFKESREIHHKITGNIVKLKKVVLSGNKKVVGNKIEKKASVNTVSPCHANLLLPTTGSTVTKVSKQLFAEAGLTMNMTLNSEAVPEQNANEIRNKMISSAKMEAALKELVAK</sequence>
<protein>
    <recommendedName>
        <fullName evidence="1">Ubinuclein middle domain-containing protein</fullName>
    </recommendedName>
</protein>
<dbReference type="AlphaFoldDB" id="H2YKP7"/>
<evidence type="ECO:0000313" key="3">
    <source>
        <dbReference type="Proteomes" id="UP000007875"/>
    </source>
</evidence>
<dbReference type="GO" id="GO:0005634">
    <property type="term" value="C:nucleus"/>
    <property type="evidence" value="ECO:0007669"/>
    <property type="project" value="TreeGrafter"/>
</dbReference>
<evidence type="ECO:0000259" key="1">
    <source>
        <dbReference type="Pfam" id="PF14075"/>
    </source>
</evidence>
<dbReference type="STRING" id="51511.ENSCSAVP00000005899"/>
<reference evidence="2" key="2">
    <citation type="submission" date="2025-08" db="UniProtKB">
        <authorList>
            <consortium name="Ensembl"/>
        </authorList>
    </citation>
    <scope>IDENTIFICATION</scope>
</reference>
<organism evidence="2 3">
    <name type="scientific">Ciona savignyi</name>
    <name type="common">Pacific transparent sea squirt</name>
    <dbReference type="NCBI Taxonomy" id="51511"/>
    <lineage>
        <taxon>Eukaryota</taxon>
        <taxon>Metazoa</taxon>
        <taxon>Chordata</taxon>
        <taxon>Tunicata</taxon>
        <taxon>Ascidiacea</taxon>
        <taxon>Phlebobranchia</taxon>
        <taxon>Cionidae</taxon>
        <taxon>Ciona</taxon>
    </lineage>
</organism>
<name>H2YKP7_CIOSA</name>